<gene>
    <name evidence="1" type="ORF">GSTENG00036141001</name>
</gene>
<sequence>MANGKYRSPSRKSSRLIVMAEVSMVTPEETAEGV</sequence>
<reference evidence="1" key="2">
    <citation type="submission" date="2004-02" db="EMBL/GenBank/DDBJ databases">
        <authorList>
            <consortium name="Genoscope"/>
            <consortium name="Whitehead Institute Centre for Genome Research"/>
        </authorList>
    </citation>
    <scope>NUCLEOTIDE SEQUENCE</scope>
</reference>
<dbReference type="KEGG" id="tng:GSTEN00036141G001"/>
<accession>Q4RDU7</accession>
<dbReference type="EMBL" id="CAAE01015694">
    <property type="protein sequence ID" value="CAG13435.1"/>
    <property type="molecule type" value="Genomic_DNA"/>
</dbReference>
<comment type="caution">
    <text evidence="1">The sequence shown here is derived from an EMBL/GenBank/DDBJ whole genome shotgun (WGS) entry which is preliminary data.</text>
</comment>
<reference evidence="1" key="1">
    <citation type="journal article" date="2004" name="Nature">
        <title>Genome duplication in the teleost fish Tetraodon nigroviridis reveals the early vertebrate proto-karyotype.</title>
        <authorList>
            <person name="Jaillon O."/>
            <person name="Aury J.-M."/>
            <person name="Brunet F."/>
            <person name="Petit J.-L."/>
            <person name="Stange-Thomann N."/>
            <person name="Mauceli E."/>
            <person name="Bouneau L."/>
            <person name="Fischer C."/>
            <person name="Ozouf-Costaz C."/>
            <person name="Bernot A."/>
            <person name="Nicaud S."/>
            <person name="Jaffe D."/>
            <person name="Fisher S."/>
            <person name="Lutfalla G."/>
            <person name="Dossat C."/>
            <person name="Segurens B."/>
            <person name="Dasilva C."/>
            <person name="Salanoubat M."/>
            <person name="Levy M."/>
            <person name="Boudet N."/>
            <person name="Castellano S."/>
            <person name="Anthouard V."/>
            <person name="Jubin C."/>
            <person name="Castelli V."/>
            <person name="Katinka M."/>
            <person name="Vacherie B."/>
            <person name="Biemont C."/>
            <person name="Skalli Z."/>
            <person name="Cattolico L."/>
            <person name="Poulain J."/>
            <person name="De Berardinis V."/>
            <person name="Cruaud C."/>
            <person name="Duprat S."/>
            <person name="Brottier P."/>
            <person name="Coutanceau J.-P."/>
            <person name="Gouzy J."/>
            <person name="Parra G."/>
            <person name="Lardier G."/>
            <person name="Chapple C."/>
            <person name="McKernan K.J."/>
            <person name="McEwan P."/>
            <person name="Bosak S."/>
            <person name="Kellis M."/>
            <person name="Volff J.-N."/>
            <person name="Guigo R."/>
            <person name="Zody M.C."/>
            <person name="Mesirov J."/>
            <person name="Lindblad-Toh K."/>
            <person name="Birren B."/>
            <person name="Nusbaum C."/>
            <person name="Kahn D."/>
            <person name="Robinson-Rechavi M."/>
            <person name="Laudet V."/>
            <person name="Schachter V."/>
            <person name="Quetier F."/>
            <person name="Saurin W."/>
            <person name="Scarpelli C."/>
            <person name="Wincker P."/>
            <person name="Lander E.S."/>
            <person name="Weissenbach J."/>
            <person name="Roest Crollius H."/>
        </authorList>
    </citation>
    <scope>NUCLEOTIDE SEQUENCE [LARGE SCALE GENOMIC DNA]</scope>
</reference>
<name>Q4RDU7_TETNG</name>
<proteinExistence type="predicted"/>
<evidence type="ECO:0000313" key="1">
    <source>
        <dbReference type="EMBL" id="CAG13435.1"/>
    </source>
</evidence>
<organism evidence="1">
    <name type="scientific">Tetraodon nigroviridis</name>
    <name type="common">Spotted green pufferfish</name>
    <name type="synonym">Chelonodon nigroviridis</name>
    <dbReference type="NCBI Taxonomy" id="99883"/>
    <lineage>
        <taxon>Eukaryota</taxon>
        <taxon>Metazoa</taxon>
        <taxon>Chordata</taxon>
        <taxon>Craniata</taxon>
        <taxon>Vertebrata</taxon>
        <taxon>Euteleostomi</taxon>
        <taxon>Actinopterygii</taxon>
        <taxon>Neopterygii</taxon>
        <taxon>Teleostei</taxon>
        <taxon>Neoteleostei</taxon>
        <taxon>Acanthomorphata</taxon>
        <taxon>Eupercaria</taxon>
        <taxon>Tetraodontiformes</taxon>
        <taxon>Tetradontoidea</taxon>
        <taxon>Tetraodontidae</taxon>
        <taxon>Tetraodon</taxon>
    </lineage>
</organism>
<protein>
    <submittedName>
        <fullName evidence="1">(spotted green pufferfish) hypothetical protein</fullName>
    </submittedName>
</protein>
<dbReference type="AlphaFoldDB" id="Q4RDU7"/>